<keyword evidence="9" id="KW-1185">Reference proteome</keyword>
<dbReference type="PANTHER" id="PTHR23502">
    <property type="entry name" value="MAJOR FACILITATOR SUPERFAMILY"/>
    <property type="match status" value="1"/>
</dbReference>
<evidence type="ECO:0000256" key="4">
    <source>
        <dbReference type="ARBA" id="ARBA00023136"/>
    </source>
</evidence>
<evidence type="ECO:0000256" key="5">
    <source>
        <dbReference type="SAM" id="MobiDB-lite"/>
    </source>
</evidence>
<comment type="caution">
    <text evidence="8">The sequence shown here is derived from an EMBL/GenBank/DDBJ whole genome shotgun (WGS) entry which is preliminary data.</text>
</comment>
<protein>
    <recommendedName>
        <fullName evidence="7">Major facilitator superfamily (MFS) profile domain-containing protein</fullName>
    </recommendedName>
</protein>
<evidence type="ECO:0000313" key="8">
    <source>
        <dbReference type="EMBL" id="CAI6333974.1"/>
    </source>
</evidence>
<feature type="transmembrane region" description="Helical" evidence="6">
    <location>
        <begin position="474"/>
        <end position="496"/>
    </location>
</feature>
<feature type="transmembrane region" description="Helical" evidence="6">
    <location>
        <begin position="450"/>
        <end position="468"/>
    </location>
</feature>
<organism evidence="8 9">
    <name type="scientific">Periconia digitata</name>
    <dbReference type="NCBI Taxonomy" id="1303443"/>
    <lineage>
        <taxon>Eukaryota</taxon>
        <taxon>Fungi</taxon>
        <taxon>Dikarya</taxon>
        <taxon>Ascomycota</taxon>
        <taxon>Pezizomycotina</taxon>
        <taxon>Dothideomycetes</taxon>
        <taxon>Pleosporomycetidae</taxon>
        <taxon>Pleosporales</taxon>
        <taxon>Massarineae</taxon>
        <taxon>Periconiaceae</taxon>
        <taxon>Periconia</taxon>
    </lineage>
</organism>
<feature type="transmembrane region" description="Helical" evidence="6">
    <location>
        <begin position="223"/>
        <end position="243"/>
    </location>
</feature>
<proteinExistence type="predicted"/>
<keyword evidence="3 6" id="KW-1133">Transmembrane helix</keyword>
<dbReference type="CDD" id="cd17323">
    <property type="entry name" value="MFS_Tpo1_MDR_like"/>
    <property type="match status" value="1"/>
</dbReference>
<feature type="transmembrane region" description="Helical" evidence="6">
    <location>
        <begin position="194"/>
        <end position="217"/>
    </location>
</feature>
<evidence type="ECO:0000256" key="3">
    <source>
        <dbReference type="ARBA" id="ARBA00022989"/>
    </source>
</evidence>
<feature type="transmembrane region" description="Helical" evidence="6">
    <location>
        <begin position="295"/>
        <end position="320"/>
    </location>
</feature>
<feature type="transmembrane region" description="Helical" evidence="6">
    <location>
        <begin position="106"/>
        <end position="123"/>
    </location>
</feature>
<dbReference type="Pfam" id="PF07690">
    <property type="entry name" value="MFS_1"/>
    <property type="match status" value="1"/>
</dbReference>
<sequence length="510" mass="56496">MVASSTSPKHGTTTQPQELAQMPPAHVTNVDTSPTSKRDPDHDPFLVEFTPGFDVRNPKDWTTSRKWSVTDVLSASGFNRIMVSTIMAPALTTIAHELEMSPTESALALSIYLLASAFGPIFIGPLSEVYGRQTVLHVTGVWFLAWNAACGFAKNKETLIASRFLAGFGASSIYALAGGVLGDIWGPEQRGRSLGLYLLIPIIGAAVGPIIGGFMAGRTTWRWMFWSTSIFQAVMVLVSFGVFRETYAPVILKRRAAMLRRTTGDSRYYTIHERMEESHSLAYILAKAFTRPMRLLLLQPLVQTASLISALSYGILYILLSSFSDLWIQHYNMSVEMSGLHYIALAAGELTSSTLGGYLLDSIYSRMKARDPENELEPEHRLPFALPGYLLSVLALVFYGWTAQFRVHWIAVDIAIFLVSFGLQLAGLPQQAYVMDVYQEHTSSALAASQFPRSLAAFLFPLFAPAMYRSLGYGWANSVLALLGLMLGLPGSIFFWRWGKRMRMKFVGSY</sequence>
<dbReference type="GO" id="GO:0016020">
    <property type="term" value="C:membrane"/>
    <property type="evidence" value="ECO:0007669"/>
    <property type="project" value="UniProtKB-SubCell"/>
</dbReference>
<dbReference type="SUPFAM" id="SSF103473">
    <property type="entry name" value="MFS general substrate transporter"/>
    <property type="match status" value="1"/>
</dbReference>
<evidence type="ECO:0000313" key="9">
    <source>
        <dbReference type="Proteomes" id="UP001152607"/>
    </source>
</evidence>
<feature type="domain" description="Major facilitator superfamily (MFS) profile" evidence="7">
    <location>
        <begin position="69"/>
        <end position="503"/>
    </location>
</feature>
<dbReference type="Gene3D" id="1.20.1250.20">
    <property type="entry name" value="MFS general substrate transporter like domains"/>
    <property type="match status" value="1"/>
</dbReference>
<evidence type="ECO:0000256" key="6">
    <source>
        <dbReference type="SAM" id="Phobius"/>
    </source>
</evidence>
<dbReference type="PROSITE" id="PS50850">
    <property type="entry name" value="MFS"/>
    <property type="match status" value="1"/>
</dbReference>
<feature type="transmembrane region" description="Helical" evidence="6">
    <location>
        <begin position="381"/>
        <end position="401"/>
    </location>
</feature>
<comment type="subcellular location">
    <subcellularLocation>
        <location evidence="1">Membrane</location>
        <topology evidence="1">Multi-pass membrane protein</topology>
    </subcellularLocation>
</comment>
<keyword evidence="2 6" id="KW-0812">Transmembrane</keyword>
<dbReference type="InterPro" id="IPR011701">
    <property type="entry name" value="MFS"/>
</dbReference>
<evidence type="ECO:0000256" key="2">
    <source>
        <dbReference type="ARBA" id="ARBA00022692"/>
    </source>
</evidence>
<evidence type="ECO:0000259" key="7">
    <source>
        <dbReference type="PROSITE" id="PS50850"/>
    </source>
</evidence>
<feature type="compositionally biased region" description="Polar residues" evidence="5">
    <location>
        <begin position="1"/>
        <end position="18"/>
    </location>
</feature>
<dbReference type="EMBL" id="CAOQHR010000004">
    <property type="protein sequence ID" value="CAI6333974.1"/>
    <property type="molecule type" value="Genomic_DNA"/>
</dbReference>
<feature type="transmembrane region" description="Helical" evidence="6">
    <location>
        <begin position="135"/>
        <end position="154"/>
    </location>
</feature>
<dbReference type="PANTHER" id="PTHR23502:SF60">
    <property type="entry name" value="MAJOR FACILITATOR SUPERFAMILY (MFS) PROFILE DOMAIN-CONTAINING PROTEIN-RELATED"/>
    <property type="match status" value="1"/>
</dbReference>
<keyword evidence="4 6" id="KW-0472">Membrane</keyword>
<dbReference type="InterPro" id="IPR036259">
    <property type="entry name" value="MFS_trans_sf"/>
</dbReference>
<gene>
    <name evidence="8" type="ORF">PDIGIT_LOCUS7026</name>
</gene>
<feature type="transmembrane region" description="Helical" evidence="6">
    <location>
        <begin position="160"/>
        <end position="182"/>
    </location>
</feature>
<feature type="transmembrane region" description="Helical" evidence="6">
    <location>
        <begin position="407"/>
        <end position="429"/>
    </location>
</feature>
<dbReference type="InterPro" id="IPR020846">
    <property type="entry name" value="MFS_dom"/>
</dbReference>
<reference evidence="8" key="1">
    <citation type="submission" date="2023-01" db="EMBL/GenBank/DDBJ databases">
        <authorList>
            <person name="Van Ghelder C."/>
            <person name="Rancurel C."/>
        </authorList>
    </citation>
    <scope>NUCLEOTIDE SEQUENCE</scope>
    <source>
        <strain evidence="8">CNCM I-4278</strain>
    </source>
</reference>
<feature type="region of interest" description="Disordered" evidence="5">
    <location>
        <begin position="1"/>
        <end position="43"/>
    </location>
</feature>
<name>A0A9W4UEQ8_9PLEO</name>
<dbReference type="Proteomes" id="UP001152607">
    <property type="component" value="Unassembled WGS sequence"/>
</dbReference>
<feature type="transmembrane region" description="Helical" evidence="6">
    <location>
        <begin position="340"/>
        <end position="360"/>
    </location>
</feature>
<dbReference type="AlphaFoldDB" id="A0A9W4UEQ8"/>
<accession>A0A9W4UEQ8</accession>
<dbReference type="GO" id="GO:0022857">
    <property type="term" value="F:transmembrane transporter activity"/>
    <property type="evidence" value="ECO:0007669"/>
    <property type="project" value="InterPro"/>
</dbReference>
<evidence type="ECO:0000256" key="1">
    <source>
        <dbReference type="ARBA" id="ARBA00004141"/>
    </source>
</evidence>
<dbReference type="OrthoDB" id="6770063at2759"/>